<feature type="transmembrane region" description="Helical" evidence="1">
    <location>
        <begin position="20"/>
        <end position="41"/>
    </location>
</feature>
<protein>
    <recommendedName>
        <fullName evidence="4">DUF304 domain-containing protein</fullName>
    </recommendedName>
</protein>
<dbReference type="GeneID" id="58226900"/>
<gene>
    <name evidence="2" type="ORF">TW72_00155</name>
</gene>
<sequence length="155" mass="17587">MSFKQISNELAVLNKSSKIFVARFIGVFISLIGAANLFSVARGDMPLFVWASVTTLGLIGLFGSYAVWVDKRKQAVTIRAKMLFPIKTKHIKFGDIEAVVVDERMLDRHDARLFLQLTNGDRFNLAPKGFKKRLERDGEDLARFIDIPLHVTYKQ</sequence>
<keyword evidence="1" id="KW-0812">Transmembrane</keyword>
<evidence type="ECO:0000256" key="1">
    <source>
        <dbReference type="SAM" id="Phobius"/>
    </source>
</evidence>
<accession>A0A0F4Q3C1</accession>
<comment type="caution">
    <text evidence="2">The sequence shown here is derived from an EMBL/GenBank/DDBJ whole genome shotgun (WGS) entry which is preliminary data.</text>
</comment>
<proteinExistence type="predicted"/>
<evidence type="ECO:0000313" key="2">
    <source>
        <dbReference type="EMBL" id="KJZ02143.1"/>
    </source>
</evidence>
<keyword evidence="3" id="KW-1185">Reference proteome</keyword>
<feature type="transmembrane region" description="Helical" evidence="1">
    <location>
        <begin position="47"/>
        <end position="69"/>
    </location>
</feature>
<dbReference type="Proteomes" id="UP000033664">
    <property type="component" value="Unassembled WGS sequence"/>
</dbReference>
<evidence type="ECO:0000313" key="3">
    <source>
        <dbReference type="Proteomes" id="UP000033664"/>
    </source>
</evidence>
<organism evidence="2 3">
    <name type="scientific">Pseudoalteromonas ruthenica</name>
    <dbReference type="NCBI Taxonomy" id="151081"/>
    <lineage>
        <taxon>Bacteria</taxon>
        <taxon>Pseudomonadati</taxon>
        <taxon>Pseudomonadota</taxon>
        <taxon>Gammaproteobacteria</taxon>
        <taxon>Alteromonadales</taxon>
        <taxon>Pseudoalteromonadaceae</taxon>
        <taxon>Pseudoalteromonas</taxon>
    </lineage>
</organism>
<evidence type="ECO:0008006" key="4">
    <source>
        <dbReference type="Google" id="ProtNLM"/>
    </source>
</evidence>
<reference evidence="2 3" key="1">
    <citation type="journal article" date="2015" name="BMC Genomics">
        <title>Genome mining reveals unlocked bioactive potential of marine Gram-negative bacteria.</title>
        <authorList>
            <person name="Machado H."/>
            <person name="Sonnenschein E.C."/>
            <person name="Melchiorsen J."/>
            <person name="Gram L."/>
        </authorList>
    </citation>
    <scope>NUCLEOTIDE SEQUENCE [LARGE SCALE GENOMIC DNA]</scope>
    <source>
        <strain evidence="2 3">S3137</strain>
    </source>
</reference>
<dbReference type="AlphaFoldDB" id="A0A0F4Q3C1"/>
<dbReference type="EMBL" id="JXXZ01000001">
    <property type="protein sequence ID" value="KJZ02143.1"/>
    <property type="molecule type" value="Genomic_DNA"/>
</dbReference>
<name>A0A0F4Q3C1_9GAMM</name>
<keyword evidence="1" id="KW-1133">Transmembrane helix</keyword>
<dbReference type="PATRIC" id="fig|151081.8.peg.1209"/>
<keyword evidence="1" id="KW-0472">Membrane</keyword>
<dbReference type="RefSeq" id="WP_045978897.1">
    <property type="nucleotide sequence ID" value="NZ_JXXY01000005.1"/>
</dbReference>